<feature type="transmembrane region" description="Helical" evidence="7">
    <location>
        <begin position="6"/>
        <end position="26"/>
    </location>
</feature>
<keyword evidence="3" id="KW-1003">Cell membrane</keyword>
<dbReference type="InterPro" id="IPR023090">
    <property type="entry name" value="UPF0702_alpha/beta_dom_sf"/>
</dbReference>
<evidence type="ECO:0000256" key="4">
    <source>
        <dbReference type="ARBA" id="ARBA00022692"/>
    </source>
</evidence>
<dbReference type="Proteomes" id="UP000242329">
    <property type="component" value="Unassembled WGS sequence"/>
</dbReference>
<dbReference type="OrthoDB" id="9778331at2"/>
<evidence type="ECO:0000256" key="5">
    <source>
        <dbReference type="ARBA" id="ARBA00022989"/>
    </source>
</evidence>
<protein>
    <submittedName>
        <fullName evidence="10">Uncharacterized membrane protein YcaP, DUF421 family</fullName>
    </submittedName>
</protein>
<feature type="transmembrane region" description="Helical" evidence="7">
    <location>
        <begin position="59"/>
        <end position="76"/>
    </location>
</feature>
<proteinExistence type="inferred from homology"/>
<dbReference type="Pfam" id="PF20730">
    <property type="entry name" value="YetF_N"/>
    <property type="match status" value="1"/>
</dbReference>
<dbReference type="STRING" id="1123382.SAMN02745221_00722"/>
<dbReference type="AlphaFoldDB" id="A0A1M5LNW4"/>
<evidence type="ECO:0000313" key="10">
    <source>
        <dbReference type="EMBL" id="SHG66751.1"/>
    </source>
</evidence>
<feature type="transmembrane region" description="Helical" evidence="7">
    <location>
        <begin position="33"/>
        <end position="53"/>
    </location>
</feature>
<dbReference type="PANTHER" id="PTHR34582:SF7">
    <property type="entry name" value="UPF0702 TRANSMEMBRANE PROTEIN YDFS"/>
    <property type="match status" value="1"/>
</dbReference>
<comment type="similarity">
    <text evidence="2">Belongs to the UPF0702 family.</text>
</comment>
<accession>A0A1M5LNW4</accession>
<dbReference type="PANTHER" id="PTHR34582">
    <property type="entry name" value="UPF0702 TRANSMEMBRANE PROTEIN YCAP"/>
    <property type="match status" value="1"/>
</dbReference>
<evidence type="ECO:0000256" key="3">
    <source>
        <dbReference type="ARBA" id="ARBA00022475"/>
    </source>
</evidence>
<dbReference type="RefSeq" id="WP_073090148.1">
    <property type="nucleotide sequence ID" value="NZ_FQWY01000008.1"/>
</dbReference>
<keyword evidence="4 7" id="KW-0812">Transmembrane</keyword>
<evidence type="ECO:0000259" key="8">
    <source>
        <dbReference type="Pfam" id="PF04239"/>
    </source>
</evidence>
<dbReference type="Gene3D" id="3.30.240.20">
    <property type="entry name" value="bsu07140 like domains"/>
    <property type="match status" value="2"/>
</dbReference>
<name>A0A1M5LNW4_9FIRM</name>
<dbReference type="InterPro" id="IPR048454">
    <property type="entry name" value="YetF_N"/>
</dbReference>
<dbReference type="InterPro" id="IPR007353">
    <property type="entry name" value="DUF421"/>
</dbReference>
<keyword evidence="5 7" id="KW-1133">Transmembrane helix</keyword>
<keyword evidence="11" id="KW-1185">Reference proteome</keyword>
<evidence type="ECO:0000256" key="7">
    <source>
        <dbReference type="SAM" id="Phobius"/>
    </source>
</evidence>
<evidence type="ECO:0000256" key="1">
    <source>
        <dbReference type="ARBA" id="ARBA00004651"/>
    </source>
</evidence>
<dbReference type="EMBL" id="FQWY01000008">
    <property type="protein sequence ID" value="SHG66751.1"/>
    <property type="molecule type" value="Genomic_DNA"/>
</dbReference>
<evidence type="ECO:0000259" key="9">
    <source>
        <dbReference type="Pfam" id="PF20730"/>
    </source>
</evidence>
<sequence length="238" mass="27303">MSEAAVVIVRSFIAFFTLLIFTRILGKQQVSQLTFFEYVLGITIGSIAGTLSVDLSSRAWPHWVGLLVWTFTVLILQKISLNWPQAAKYLTGKPAIVIMNGKILEENMEKMRYTLFDLLEQLREKNIFDLNQVAFAVLENNGELSVLLKPEYQPVTRSDLHLPPQKEGLSSEIIIAGKLIPEKLKQIGKDENWLRKELLKQGIKKYEEVFLATYNPAHGTLYIDKYEDKIKKKQDDPY</sequence>
<comment type="subcellular location">
    <subcellularLocation>
        <location evidence="1">Cell membrane</location>
        <topology evidence="1">Multi-pass membrane protein</topology>
    </subcellularLocation>
</comment>
<evidence type="ECO:0000256" key="2">
    <source>
        <dbReference type="ARBA" id="ARBA00006448"/>
    </source>
</evidence>
<feature type="domain" description="YetF-like N-terminal transmembrane" evidence="9">
    <location>
        <begin position="7"/>
        <end position="78"/>
    </location>
</feature>
<evidence type="ECO:0000256" key="6">
    <source>
        <dbReference type="ARBA" id="ARBA00023136"/>
    </source>
</evidence>
<evidence type="ECO:0000313" key="11">
    <source>
        <dbReference type="Proteomes" id="UP000242329"/>
    </source>
</evidence>
<keyword evidence="6 7" id="KW-0472">Membrane</keyword>
<organism evidence="10 11">
    <name type="scientific">Thermosyntropha lipolytica DSM 11003</name>
    <dbReference type="NCBI Taxonomy" id="1123382"/>
    <lineage>
        <taxon>Bacteria</taxon>
        <taxon>Bacillati</taxon>
        <taxon>Bacillota</taxon>
        <taxon>Clostridia</taxon>
        <taxon>Eubacteriales</taxon>
        <taxon>Syntrophomonadaceae</taxon>
        <taxon>Thermosyntropha</taxon>
    </lineage>
</organism>
<feature type="domain" description="YetF C-terminal" evidence="8">
    <location>
        <begin position="83"/>
        <end position="215"/>
    </location>
</feature>
<gene>
    <name evidence="10" type="ORF">SAMN02745221_00722</name>
</gene>
<dbReference type="Pfam" id="PF04239">
    <property type="entry name" value="DUF421"/>
    <property type="match status" value="1"/>
</dbReference>
<dbReference type="GO" id="GO:0005886">
    <property type="term" value="C:plasma membrane"/>
    <property type="evidence" value="ECO:0007669"/>
    <property type="project" value="UniProtKB-SubCell"/>
</dbReference>
<reference evidence="11" key="1">
    <citation type="submission" date="2016-11" db="EMBL/GenBank/DDBJ databases">
        <authorList>
            <person name="Varghese N."/>
            <person name="Submissions S."/>
        </authorList>
    </citation>
    <scope>NUCLEOTIDE SEQUENCE [LARGE SCALE GENOMIC DNA]</scope>
    <source>
        <strain evidence="11">DSM 11003</strain>
    </source>
</reference>